<dbReference type="Pfam" id="PF04515">
    <property type="entry name" value="Choline_transpo"/>
    <property type="match status" value="1"/>
</dbReference>
<comment type="function">
    <text evidence="6">Choline transporter.</text>
</comment>
<keyword evidence="7" id="KW-1185">Reference proteome</keyword>
<gene>
    <name evidence="8" type="primary">LOC106805478</name>
</gene>
<evidence type="ECO:0000313" key="7">
    <source>
        <dbReference type="Proteomes" id="UP000695022"/>
    </source>
</evidence>
<dbReference type="InterPro" id="IPR007603">
    <property type="entry name" value="Choline_transptr-like"/>
</dbReference>
<evidence type="ECO:0000256" key="3">
    <source>
        <dbReference type="ARBA" id="ARBA00022692"/>
    </source>
</evidence>
<evidence type="ECO:0000256" key="6">
    <source>
        <dbReference type="RuleBase" id="RU368066"/>
    </source>
</evidence>
<keyword evidence="4 6" id="KW-1133">Transmembrane helix</keyword>
<keyword evidence="5 6" id="KW-0472">Membrane</keyword>
<reference evidence="8" key="1">
    <citation type="submission" date="2025-08" db="UniProtKB">
        <authorList>
            <consortium name="RefSeq"/>
        </authorList>
    </citation>
    <scope>IDENTIFICATION</scope>
</reference>
<evidence type="ECO:0000256" key="5">
    <source>
        <dbReference type="ARBA" id="ARBA00023136"/>
    </source>
</evidence>
<comment type="similarity">
    <text evidence="2 6">Belongs to the CTL (choline transporter-like) family.</text>
</comment>
<dbReference type="PANTHER" id="PTHR12385">
    <property type="entry name" value="CHOLINE TRANSPORTER-LIKE (SLC FAMILY 44)"/>
    <property type="match status" value="1"/>
</dbReference>
<proteinExistence type="inferred from homology"/>
<evidence type="ECO:0000256" key="2">
    <source>
        <dbReference type="ARBA" id="ARBA00007168"/>
    </source>
</evidence>
<keyword evidence="3 6" id="KW-0812">Transmembrane</keyword>
<feature type="transmembrane region" description="Helical" evidence="6">
    <location>
        <begin position="157"/>
        <end position="179"/>
    </location>
</feature>
<evidence type="ECO:0000256" key="4">
    <source>
        <dbReference type="ARBA" id="ARBA00022989"/>
    </source>
</evidence>
<dbReference type="GeneID" id="106805478"/>
<feature type="transmembrane region" description="Helical" evidence="6">
    <location>
        <begin position="12"/>
        <end position="33"/>
    </location>
</feature>
<dbReference type="PANTHER" id="PTHR12385:SF96">
    <property type="entry name" value="CHOLINE TRANSPORTER-LIKE PROTEIN"/>
    <property type="match status" value="1"/>
</dbReference>
<dbReference type="PROSITE" id="PS51257">
    <property type="entry name" value="PROKAR_LIPOPROTEIN"/>
    <property type="match status" value="1"/>
</dbReference>
<comment type="subcellular location">
    <subcellularLocation>
        <location evidence="6">Cell membrane</location>
        <topology evidence="6">Multi-pass membrane protein</topology>
    </subcellularLocation>
    <subcellularLocation>
        <location evidence="1">Membrane</location>
        <topology evidence="1">Multi-pass membrane protein</topology>
    </subcellularLocation>
</comment>
<dbReference type="Proteomes" id="UP000695022">
    <property type="component" value="Unplaced"/>
</dbReference>
<protein>
    <recommendedName>
        <fullName evidence="6">Choline transporter-like protein</fullName>
    </recommendedName>
</protein>
<evidence type="ECO:0000256" key="1">
    <source>
        <dbReference type="ARBA" id="ARBA00004141"/>
    </source>
</evidence>
<sequence>MKWYYIFGGLWLVQFIIACQHMIIAGAVATWFFTRDKSKLGCPIAASTCRLIRYHLGSVAFGSLIIALVQLCRLILLYIEKMLRYKKNKMVTYILKCLSCCLWCFEKFLKFLNRNAYIEIAIHGYGLCKAAQKAFMLIVGNALRIAAINSVGDFTLFLGKIGVTACTAVIGLLLVELIYV</sequence>
<comment type="caution">
    <text evidence="6">Lacks conserved residue(s) required for the propagation of feature annotation.</text>
</comment>
<feature type="transmembrane region" description="Helical" evidence="6">
    <location>
        <begin position="54"/>
        <end position="79"/>
    </location>
</feature>
<dbReference type="RefSeq" id="XP_014662558.1">
    <property type="nucleotide sequence ID" value="XM_014807072.1"/>
</dbReference>
<name>A0ABM1DRI7_PRICU</name>
<organism evidence="7 8">
    <name type="scientific">Priapulus caudatus</name>
    <name type="common">Priapulid worm</name>
    <dbReference type="NCBI Taxonomy" id="37621"/>
    <lineage>
        <taxon>Eukaryota</taxon>
        <taxon>Metazoa</taxon>
        <taxon>Ecdysozoa</taxon>
        <taxon>Scalidophora</taxon>
        <taxon>Priapulida</taxon>
        <taxon>Priapulimorpha</taxon>
        <taxon>Priapulimorphida</taxon>
        <taxon>Priapulidae</taxon>
        <taxon>Priapulus</taxon>
    </lineage>
</organism>
<evidence type="ECO:0000313" key="8">
    <source>
        <dbReference type="RefSeq" id="XP_014662558.1"/>
    </source>
</evidence>
<accession>A0ABM1DRI7</accession>